<dbReference type="EMBL" id="JAFBFC010000003">
    <property type="protein sequence ID" value="MBM7702940.1"/>
    <property type="molecule type" value="Genomic_DNA"/>
</dbReference>
<evidence type="ECO:0000313" key="2">
    <source>
        <dbReference type="Proteomes" id="UP000809829"/>
    </source>
</evidence>
<gene>
    <name evidence="1" type="ORF">JOC83_001787</name>
</gene>
<keyword evidence="2" id="KW-1185">Reference proteome</keyword>
<reference evidence="1 2" key="1">
    <citation type="submission" date="2021-01" db="EMBL/GenBank/DDBJ databases">
        <title>Genomic Encyclopedia of Type Strains, Phase IV (KMG-IV): sequencing the most valuable type-strain genomes for metagenomic binning, comparative biology and taxonomic classification.</title>
        <authorList>
            <person name="Goeker M."/>
        </authorList>
    </citation>
    <scope>NUCLEOTIDE SEQUENCE [LARGE SCALE GENOMIC DNA]</scope>
    <source>
        <strain evidence="1 2">DSM 104297</strain>
    </source>
</reference>
<dbReference type="Proteomes" id="UP000809829">
    <property type="component" value="Unassembled WGS sequence"/>
</dbReference>
<proteinExistence type="predicted"/>
<sequence length="36" mass="4163">MNFYIALSFQNKENVRALASLLKASDDTDWTQNENN</sequence>
<accession>A0ABS2QTY9</accession>
<organism evidence="1 2">
    <name type="scientific">Priestia iocasae</name>
    <dbReference type="NCBI Taxonomy" id="2291674"/>
    <lineage>
        <taxon>Bacteria</taxon>
        <taxon>Bacillati</taxon>
        <taxon>Bacillota</taxon>
        <taxon>Bacilli</taxon>
        <taxon>Bacillales</taxon>
        <taxon>Bacillaceae</taxon>
        <taxon>Priestia</taxon>
    </lineage>
</organism>
<comment type="caution">
    <text evidence="1">The sequence shown here is derived from an EMBL/GenBank/DDBJ whole genome shotgun (WGS) entry which is preliminary data.</text>
</comment>
<evidence type="ECO:0000313" key="1">
    <source>
        <dbReference type="EMBL" id="MBM7702940.1"/>
    </source>
</evidence>
<protein>
    <submittedName>
        <fullName evidence="1">Uncharacterized protein</fullName>
    </submittedName>
</protein>
<name>A0ABS2QTY9_9BACI</name>